<organism evidence="1 2">
    <name type="scientific">Coemansia linderi</name>
    <dbReference type="NCBI Taxonomy" id="2663919"/>
    <lineage>
        <taxon>Eukaryota</taxon>
        <taxon>Fungi</taxon>
        <taxon>Fungi incertae sedis</taxon>
        <taxon>Zoopagomycota</taxon>
        <taxon>Kickxellomycotina</taxon>
        <taxon>Kickxellomycetes</taxon>
        <taxon>Kickxellales</taxon>
        <taxon>Kickxellaceae</taxon>
        <taxon>Coemansia</taxon>
    </lineage>
</organism>
<name>A0ACC1K357_9FUNG</name>
<evidence type="ECO:0000313" key="1">
    <source>
        <dbReference type="EMBL" id="KAJ2772665.1"/>
    </source>
</evidence>
<evidence type="ECO:0000313" key="2">
    <source>
        <dbReference type="Proteomes" id="UP001140066"/>
    </source>
</evidence>
<proteinExistence type="predicted"/>
<feature type="non-terminal residue" evidence="1">
    <location>
        <position position="204"/>
    </location>
</feature>
<protein>
    <submittedName>
        <fullName evidence="1">Uncharacterized protein</fullName>
    </submittedName>
</protein>
<gene>
    <name evidence="1" type="ORF">GGI18_004839</name>
</gene>
<accession>A0ACC1K357</accession>
<dbReference type="EMBL" id="JANBUK010002414">
    <property type="protein sequence ID" value="KAJ2772665.1"/>
    <property type="molecule type" value="Genomic_DNA"/>
</dbReference>
<keyword evidence="2" id="KW-1185">Reference proteome</keyword>
<dbReference type="Proteomes" id="UP001140066">
    <property type="component" value="Unassembled WGS sequence"/>
</dbReference>
<sequence>MSLRPIFYNCSKGWEYAPIIVIAGVFNVILYPAFVIFAWTYKDGYGIRRSLSIGAVTGLLLWVGGVVWRLIKRVSKVHASPALFYMVQILLVYSFTVVAPLFVAWKNVGRRKTQGRNIHHVSRKGWSWSAGIVEREYDLSKQSFLAAMQDPEEHNSIEQFAGRCFCIELVSFLDVYLALKMSIYKDIRRHGPNGSPRAPTDSDN</sequence>
<reference evidence="1" key="1">
    <citation type="submission" date="2022-07" db="EMBL/GenBank/DDBJ databases">
        <title>Phylogenomic reconstructions and comparative analyses of Kickxellomycotina fungi.</title>
        <authorList>
            <person name="Reynolds N.K."/>
            <person name="Stajich J.E."/>
            <person name="Barry K."/>
            <person name="Grigoriev I.V."/>
            <person name="Crous P."/>
            <person name="Smith M.E."/>
        </authorList>
    </citation>
    <scope>NUCLEOTIDE SEQUENCE</scope>
    <source>
        <strain evidence="1">BCRC 34191</strain>
    </source>
</reference>
<comment type="caution">
    <text evidence="1">The sequence shown here is derived from an EMBL/GenBank/DDBJ whole genome shotgun (WGS) entry which is preliminary data.</text>
</comment>